<dbReference type="EMBL" id="CABFNS010000910">
    <property type="protein sequence ID" value="VUC35386.1"/>
    <property type="molecule type" value="Genomic_DNA"/>
</dbReference>
<evidence type="ECO:0000313" key="2">
    <source>
        <dbReference type="Proteomes" id="UP000766486"/>
    </source>
</evidence>
<name>A0ABY6UVH8_BIOOC</name>
<reference evidence="1 2" key="1">
    <citation type="submission" date="2019-06" db="EMBL/GenBank/DDBJ databases">
        <authorList>
            <person name="Broberg M."/>
        </authorList>
    </citation>
    <scope>NUCLEOTIDE SEQUENCE [LARGE SCALE GENOMIC DNA]</scope>
</reference>
<comment type="caution">
    <text evidence="1">The sequence shown here is derived from an EMBL/GenBank/DDBJ whole genome shotgun (WGS) entry which is preliminary data.</text>
</comment>
<proteinExistence type="predicted"/>
<dbReference type="Proteomes" id="UP000766486">
    <property type="component" value="Unassembled WGS sequence"/>
</dbReference>
<sequence length="156" mass="18616">MEQNQTEILHQMLSYRMLQVCEKHLDNRDKLRPHSETRKKRYDDLINGILSHGLQFMYQLEMLTTYQAREEFIQEHIDDSLEWQPHLGLDFAIGIERSNELCDTRRILGECLQEVPRVWSAEDERMLRSLFKAGYLDECHEKAEAVRARLPPNEMI</sequence>
<protein>
    <submittedName>
        <fullName evidence="1">Uncharacterized protein</fullName>
    </submittedName>
</protein>
<gene>
    <name evidence="1" type="ORF">CLO192961_LOCUS411213</name>
</gene>
<organism evidence="1 2">
    <name type="scientific">Bionectria ochroleuca</name>
    <name type="common">Gliocladium roseum</name>
    <dbReference type="NCBI Taxonomy" id="29856"/>
    <lineage>
        <taxon>Eukaryota</taxon>
        <taxon>Fungi</taxon>
        <taxon>Dikarya</taxon>
        <taxon>Ascomycota</taxon>
        <taxon>Pezizomycotina</taxon>
        <taxon>Sordariomycetes</taxon>
        <taxon>Hypocreomycetidae</taxon>
        <taxon>Hypocreales</taxon>
        <taxon>Bionectriaceae</taxon>
        <taxon>Clonostachys</taxon>
    </lineage>
</organism>
<accession>A0ABY6UVH8</accession>
<keyword evidence="2" id="KW-1185">Reference proteome</keyword>
<evidence type="ECO:0000313" key="1">
    <source>
        <dbReference type="EMBL" id="VUC35386.1"/>
    </source>
</evidence>